<dbReference type="SUPFAM" id="SSF50129">
    <property type="entry name" value="GroES-like"/>
    <property type="match status" value="1"/>
</dbReference>
<dbReference type="Proteomes" id="UP001242480">
    <property type="component" value="Unassembled WGS sequence"/>
</dbReference>
<evidence type="ECO:0000256" key="2">
    <source>
        <dbReference type="ARBA" id="ARBA00008072"/>
    </source>
</evidence>
<dbReference type="Gene3D" id="3.90.180.10">
    <property type="entry name" value="Medium-chain alcohol dehydrogenases, catalytic domain"/>
    <property type="match status" value="1"/>
</dbReference>
<accession>A0ABU0JFP7</accession>
<keyword evidence="4" id="KW-0862">Zinc</keyword>
<dbReference type="InterPro" id="IPR013154">
    <property type="entry name" value="ADH-like_N"/>
</dbReference>
<protein>
    <submittedName>
        <fullName evidence="7">Alcohol dehydrogenase</fullName>
        <ecNumber evidence="7">1.1.1.1</ecNumber>
    </submittedName>
</protein>
<dbReference type="GO" id="GO:0004022">
    <property type="term" value="F:alcohol dehydrogenase (NAD+) activity"/>
    <property type="evidence" value="ECO:0007669"/>
    <property type="project" value="UniProtKB-EC"/>
</dbReference>
<dbReference type="SMART" id="SM00829">
    <property type="entry name" value="PKS_ER"/>
    <property type="match status" value="1"/>
</dbReference>
<dbReference type="InterPro" id="IPR011032">
    <property type="entry name" value="GroES-like_sf"/>
</dbReference>
<dbReference type="Gene3D" id="3.40.50.720">
    <property type="entry name" value="NAD(P)-binding Rossmann-like Domain"/>
    <property type="match status" value="1"/>
</dbReference>
<comment type="similarity">
    <text evidence="2">Belongs to the zinc-containing alcohol dehydrogenase family.</text>
</comment>
<dbReference type="SUPFAM" id="SSF51735">
    <property type="entry name" value="NAD(P)-binding Rossmann-fold domains"/>
    <property type="match status" value="1"/>
</dbReference>
<dbReference type="RefSeq" id="WP_307280923.1">
    <property type="nucleotide sequence ID" value="NZ_JAUSVX010000015.1"/>
</dbReference>
<dbReference type="Pfam" id="PF00107">
    <property type="entry name" value="ADH_zinc_N"/>
    <property type="match status" value="1"/>
</dbReference>
<keyword evidence="3" id="KW-0479">Metal-binding</keyword>
<comment type="cofactor">
    <cofactor evidence="1">
        <name>Zn(2+)</name>
        <dbReference type="ChEBI" id="CHEBI:29105"/>
    </cofactor>
</comment>
<feature type="domain" description="Enoyl reductase (ER)" evidence="6">
    <location>
        <begin position="15"/>
        <end position="359"/>
    </location>
</feature>
<dbReference type="PANTHER" id="PTHR43350:SF17">
    <property type="entry name" value="NAD-DEPENDENT ALCOHOL DEHYDROGENASE"/>
    <property type="match status" value="1"/>
</dbReference>
<dbReference type="Pfam" id="PF08240">
    <property type="entry name" value="ADH_N"/>
    <property type="match status" value="1"/>
</dbReference>
<dbReference type="InterPro" id="IPR013149">
    <property type="entry name" value="ADH-like_C"/>
</dbReference>
<keyword evidence="8" id="KW-1185">Reference proteome</keyword>
<evidence type="ECO:0000256" key="4">
    <source>
        <dbReference type="ARBA" id="ARBA00022833"/>
    </source>
</evidence>
<evidence type="ECO:0000256" key="3">
    <source>
        <dbReference type="ARBA" id="ARBA00022723"/>
    </source>
</evidence>
<dbReference type="EMBL" id="JAUSVX010000015">
    <property type="protein sequence ID" value="MDQ0473105.1"/>
    <property type="molecule type" value="Genomic_DNA"/>
</dbReference>
<comment type="caution">
    <text evidence="7">The sequence shown here is derived from an EMBL/GenBank/DDBJ whole genome shotgun (WGS) entry which is preliminary data.</text>
</comment>
<keyword evidence="5 7" id="KW-0560">Oxidoreductase</keyword>
<sequence length="363" mass="37559">MSTIASRAWRLSGPGGSLAFEPVAVPEPRPGTVRLRMEAVPLLSYLGAYVAGGLPYWYPPGPFTPGTNGIGIVEAIGADVHHLTPGRRVAVSPHLVADELTDEPAQILVGLTGISPDSGPMLADWRHGTLAERVLMPVSVLAPLDGLDHLPSERLAALGKFVVPLGGLLRGRLAPGEVLVVNGASGYFGSAAVLLGLALGAERVVAAGRSPGPLEDLARVAGPRVMPVALTGDVEADTRALREAAGGRGAHLAFDQVGQAADANATLAALRALRRGGRLVLMGSMTAPLPLSYGEVMLNNWEVIGNFMYGRDAYGKAVALLRAGLLGLEAVRITGFALEDLPAAMRHAAAMRGLDCTVVRIAG</sequence>
<dbReference type="InterPro" id="IPR020843">
    <property type="entry name" value="ER"/>
</dbReference>
<name>A0ABU0JFP7_9HYPH</name>
<evidence type="ECO:0000313" key="7">
    <source>
        <dbReference type="EMBL" id="MDQ0473105.1"/>
    </source>
</evidence>
<dbReference type="InterPro" id="IPR036291">
    <property type="entry name" value="NAD(P)-bd_dom_sf"/>
</dbReference>
<proteinExistence type="inferred from homology"/>
<reference evidence="7 8" key="1">
    <citation type="submission" date="2023-07" db="EMBL/GenBank/DDBJ databases">
        <title>Genomic Encyclopedia of Type Strains, Phase IV (KMG-IV): sequencing the most valuable type-strain genomes for metagenomic binning, comparative biology and taxonomic classification.</title>
        <authorList>
            <person name="Goeker M."/>
        </authorList>
    </citation>
    <scope>NUCLEOTIDE SEQUENCE [LARGE SCALE GENOMIC DNA]</scope>
    <source>
        <strain evidence="7 8">DSM 19619</strain>
    </source>
</reference>
<dbReference type="EC" id="1.1.1.1" evidence="7"/>
<evidence type="ECO:0000256" key="5">
    <source>
        <dbReference type="ARBA" id="ARBA00023002"/>
    </source>
</evidence>
<evidence type="ECO:0000259" key="6">
    <source>
        <dbReference type="SMART" id="SM00829"/>
    </source>
</evidence>
<dbReference type="PANTHER" id="PTHR43350">
    <property type="entry name" value="NAD-DEPENDENT ALCOHOL DEHYDROGENASE"/>
    <property type="match status" value="1"/>
</dbReference>
<organism evidence="7 8">
    <name type="scientific">Labrys wisconsinensis</name>
    <dbReference type="NCBI Taxonomy" id="425677"/>
    <lineage>
        <taxon>Bacteria</taxon>
        <taxon>Pseudomonadati</taxon>
        <taxon>Pseudomonadota</taxon>
        <taxon>Alphaproteobacteria</taxon>
        <taxon>Hyphomicrobiales</taxon>
        <taxon>Xanthobacteraceae</taxon>
        <taxon>Labrys</taxon>
    </lineage>
</organism>
<evidence type="ECO:0000256" key="1">
    <source>
        <dbReference type="ARBA" id="ARBA00001947"/>
    </source>
</evidence>
<gene>
    <name evidence="7" type="ORF">QO011_006139</name>
</gene>
<evidence type="ECO:0000313" key="8">
    <source>
        <dbReference type="Proteomes" id="UP001242480"/>
    </source>
</evidence>